<dbReference type="EMBL" id="BONI01000062">
    <property type="protein sequence ID" value="GIG09315.1"/>
    <property type="molecule type" value="Genomic_DNA"/>
</dbReference>
<proteinExistence type="inferred from homology"/>
<dbReference type="Gene3D" id="3.40.50.1980">
    <property type="entry name" value="Nitrogenase molybdenum iron protein domain"/>
    <property type="match status" value="2"/>
</dbReference>
<dbReference type="PANTHER" id="PTHR30535:SF34">
    <property type="entry name" value="MOLYBDATE-BINDING PROTEIN MOLA"/>
    <property type="match status" value="1"/>
</dbReference>
<feature type="chain" id="PRO_5035174047" evidence="3">
    <location>
        <begin position="28"/>
        <end position="310"/>
    </location>
</feature>
<evidence type="ECO:0000256" key="3">
    <source>
        <dbReference type="SAM" id="SignalP"/>
    </source>
</evidence>
<protein>
    <submittedName>
        <fullName evidence="5">ABC transporter substrate-binding protein</fullName>
    </submittedName>
</protein>
<gene>
    <name evidence="5" type="ORF">Cco03nite_60150</name>
</gene>
<dbReference type="CDD" id="cd01143">
    <property type="entry name" value="YvrC"/>
    <property type="match status" value="1"/>
</dbReference>
<dbReference type="InterPro" id="IPR006311">
    <property type="entry name" value="TAT_signal"/>
</dbReference>
<dbReference type="SUPFAM" id="SSF53807">
    <property type="entry name" value="Helical backbone' metal receptor"/>
    <property type="match status" value="1"/>
</dbReference>
<dbReference type="PROSITE" id="PS51318">
    <property type="entry name" value="TAT"/>
    <property type="match status" value="1"/>
</dbReference>
<keyword evidence="2 3" id="KW-0732">Signal</keyword>
<name>A0A8J3LAR3_9ACTN</name>
<dbReference type="PANTHER" id="PTHR30535">
    <property type="entry name" value="VITAMIN B12-BINDING PROTEIN"/>
    <property type="match status" value="1"/>
</dbReference>
<dbReference type="Proteomes" id="UP000630887">
    <property type="component" value="Unassembled WGS sequence"/>
</dbReference>
<dbReference type="AlphaFoldDB" id="A0A8J3LAR3"/>
<keyword evidence="6" id="KW-1185">Reference proteome</keyword>
<dbReference type="Pfam" id="PF01497">
    <property type="entry name" value="Peripla_BP_2"/>
    <property type="match status" value="1"/>
</dbReference>
<accession>A0A8J3LAR3</accession>
<dbReference type="PROSITE" id="PS51257">
    <property type="entry name" value="PROKAR_LIPOPROTEIN"/>
    <property type="match status" value="1"/>
</dbReference>
<dbReference type="InterPro" id="IPR050902">
    <property type="entry name" value="ABC_Transporter_SBP"/>
</dbReference>
<dbReference type="GO" id="GO:0071281">
    <property type="term" value="P:cellular response to iron ion"/>
    <property type="evidence" value="ECO:0007669"/>
    <property type="project" value="TreeGrafter"/>
</dbReference>
<dbReference type="InterPro" id="IPR002491">
    <property type="entry name" value="ABC_transptr_periplasmic_BD"/>
</dbReference>
<comment type="similarity">
    <text evidence="1">Belongs to the bacterial solute-binding protein 8 family.</text>
</comment>
<reference evidence="5 6" key="1">
    <citation type="submission" date="2021-01" db="EMBL/GenBank/DDBJ databases">
        <title>Whole genome shotgun sequence of Catellatospora coxensis NBRC 107359.</title>
        <authorList>
            <person name="Komaki H."/>
            <person name="Tamura T."/>
        </authorList>
    </citation>
    <scope>NUCLEOTIDE SEQUENCE [LARGE SCALE GENOMIC DNA]</scope>
    <source>
        <strain evidence="5 6">NBRC 107359</strain>
    </source>
</reference>
<evidence type="ECO:0000256" key="1">
    <source>
        <dbReference type="ARBA" id="ARBA00008814"/>
    </source>
</evidence>
<evidence type="ECO:0000259" key="4">
    <source>
        <dbReference type="PROSITE" id="PS50983"/>
    </source>
</evidence>
<dbReference type="InterPro" id="IPR054828">
    <property type="entry name" value="Vit_B12_bind_prot"/>
</dbReference>
<feature type="domain" description="Fe/B12 periplasmic-binding" evidence="4">
    <location>
        <begin position="58"/>
        <end position="310"/>
    </location>
</feature>
<evidence type="ECO:0000313" key="5">
    <source>
        <dbReference type="EMBL" id="GIG09315.1"/>
    </source>
</evidence>
<evidence type="ECO:0000256" key="2">
    <source>
        <dbReference type="ARBA" id="ARBA00022729"/>
    </source>
</evidence>
<sequence length="310" mass="32160">MRTRFLSRRALGALAAAGLVAALAACATNDPATPAASGAAAAYPVTVGSVTLPAQPVKIVSLSPTTTEMLFALGAGGQVVAVDDNSNFPADAPKTELSGFQPNAEAVAAKSPDLVVLSTDANNVVAQLTTLKIPVYVAPAAVTLEDTYQQLAELGELTGHKAEAAALTQKMKDDIAKLVKDLPKRATPLSYYYELDPTLYSVTSKTFIGSLFELAGLKNVADAADTKGSGYPQLTAESLVKSNPDLIFLADTKCCQQSLDSVKARAGWAGMTAVSKGQVIALDDDIASRWGPRVVDLIRAIVEAANKVPA</sequence>
<organism evidence="5 6">
    <name type="scientific">Catellatospora coxensis</name>
    <dbReference type="NCBI Taxonomy" id="310354"/>
    <lineage>
        <taxon>Bacteria</taxon>
        <taxon>Bacillati</taxon>
        <taxon>Actinomycetota</taxon>
        <taxon>Actinomycetes</taxon>
        <taxon>Micromonosporales</taxon>
        <taxon>Micromonosporaceae</taxon>
        <taxon>Catellatospora</taxon>
    </lineage>
</organism>
<dbReference type="PROSITE" id="PS50983">
    <property type="entry name" value="FE_B12_PBP"/>
    <property type="match status" value="1"/>
</dbReference>
<dbReference type="NCBIfam" id="NF038402">
    <property type="entry name" value="TroA_like"/>
    <property type="match status" value="1"/>
</dbReference>
<feature type="signal peptide" evidence="3">
    <location>
        <begin position="1"/>
        <end position="27"/>
    </location>
</feature>
<evidence type="ECO:0000313" key="6">
    <source>
        <dbReference type="Proteomes" id="UP000630887"/>
    </source>
</evidence>
<comment type="caution">
    <text evidence="5">The sequence shown here is derived from an EMBL/GenBank/DDBJ whole genome shotgun (WGS) entry which is preliminary data.</text>
</comment>